<keyword evidence="11" id="KW-0540">Nuclease</keyword>
<organism evidence="11 12">
    <name type="scientific">Serinicoccus hydrothermalis</name>
    <dbReference type="NCBI Taxonomy" id="1758689"/>
    <lineage>
        <taxon>Bacteria</taxon>
        <taxon>Bacillati</taxon>
        <taxon>Actinomycetota</taxon>
        <taxon>Actinomycetes</taxon>
        <taxon>Micrococcales</taxon>
        <taxon>Ornithinimicrobiaceae</taxon>
        <taxon>Serinicoccus</taxon>
    </lineage>
</organism>
<dbReference type="GO" id="GO:0008081">
    <property type="term" value="F:phosphoric diester hydrolase activity"/>
    <property type="evidence" value="ECO:0007669"/>
    <property type="project" value="TreeGrafter"/>
</dbReference>
<evidence type="ECO:0000256" key="4">
    <source>
        <dbReference type="ARBA" id="ARBA00022763"/>
    </source>
</evidence>
<evidence type="ECO:0000256" key="5">
    <source>
        <dbReference type="ARBA" id="ARBA00022801"/>
    </source>
</evidence>
<dbReference type="GO" id="GO:0003677">
    <property type="term" value="F:DNA binding"/>
    <property type="evidence" value="ECO:0007669"/>
    <property type="project" value="InterPro"/>
</dbReference>
<evidence type="ECO:0000256" key="7">
    <source>
        <dbReference type="ARBA" id="ARBA00023204"/>
    </source>
</evidence>
<evidence type="ECO:0000256" key="3">
    <source>
        <dbReference type="ARBA" id="ARBA00022723"/>
    </source>
</evidence>
<keyword evidence="5 11" id="KW-0378">Hydrolase</keyword>
<dbReference type="PANTHER" id="PTHR21445">
    <property type="entry name" value="ENDONUCLEASE IV ENDODEOXYRIBONUCLEASE IV"/>
    <property type="match status" value="1"/>
</dbReference>
<dbReference type="GO" id="GO:0008833">
    <property type="term" value="F:deoxyribonuclease IV (phage-T4-induced) activity"/>
    <property type="evidence" value="ECO:0007669"/>
    <property type="project" value="UniProtKB-EC"/>
</dbReference>
<dbReference type="Proteomes" id="UP000092482">
    <property type="component" value="Chromosome"/>
</dbReference>
<evidence type="ECO:0000259" key="10">
    <source>
        <dbReference type="Pfam" id="PF01261"/>
    </source>
</evidence>
<dbReference type="KEGG" id="serj:SGUI_1549"/>
<keyword evidence="12" id="KW-1185">Reference proteome</keyword>
<evidence type="ECO:0000256" key="9">
    <source>
        <dbReference type="SAM" id="MobiDB-lite"/>
    </source>
</evidence>
<dbReference type="STRING" id="1758689.SGUI_1549"/>
<dbReference type="PROSITE" id="PS00730">
    <property type="entry name" value="AP_NUCLEASE_F2_2"/>
    <property type="match status" value="1"/>
</dbReference>
<proteinExistence type="inferred from homology"/>
<keyword evidence="7" id="KW-0234">DNA repair</keyword>
<dbReference type="PANTHER" id="PTHR21445:SF0">
    <property type="entry name" value="APURINIC-APYRIMIDINIC ENDONUCLEASE"/>
    <property type="match status" value="1"/>
</dbReference>
<dbReference type="GO" id="GO:0006284">
    <property type="term" value="P:base-excision repair"/>
    <property type="evidence" value="ECO:0007669"/>
    <property type="project" value="TreeGrafter"/>
</dbReference>
<dbReference type="GO" id="GO:0003906">
    <property type="term" value="F:DNA-(apurinic or apyrimidinic site) endonuclease activity"/>
    <property type="evidence" value="ECO:0007669"/>
    <property type="project" value="TreeGrafter"/>
</dbReference>
<keyword evidence="8" id="KW-0119">Carbohydrate metabolism</keyword>
<evidence type="ECO:0000256" key="2">
    <source>
        <dbReference type="ARBA" id="ARBA00005340"/>
    </source>
</evidence>
<dbReference type="InterPro" id="IPR018246">
    <property type="entry name" value="AP_endonuc_F2_Zn_BS"/>
</dbReference>
<dbReference type="PROSITE" id="PS51432">
    <property type="entry name" value="AP_NUCLEASE_F2_4"/>
    <property type="match status" value="1"/>
</dbReference>
<evidence type="ECO:0000256" key="1">
    <source>
        <dbReference type="ARBA" id="ARBA00001947"/>
    </source>
</evidence>
<dbReference type="SMART" id="SM00518">
    <property type="entry name" value="AP2Ec"/>
    <property type="match status" value="1"/>
</dbReference>
<dbReference type="InterPro" id="IPR001719">
    <property type="entry name" value="AP_endonuc_2"/>
</dbReference>
<comment type="similarity">
    <text evidence="2">Belongs to the AP endonuclease 2 family.</text>
</comment>
<keyword evidence="3" id="KW-0479">Metal-binding</keyword>
<feature type="compositionally biased region" description="Basic and acidic residues" evidence="9">
    <location>
        <begin position="1"/>
        <end position="29"/>
    </location>
</feature>
<dbReference type="GO" id="GO:0008270">
    <property type="term" value="F:zinc ion binding"/>
    <property type="evidence" value="ECO:0007669"/>
    <property type="project" value="InterPro"/>
</dbReference>
<comment type="cofactor">
    <cofactor evidence="1">
        <name>Zn(2+)</name>
        <dbReference type="ChEBI" id="CHEBI:29105"/>
    </cofactor>
</comment>
<dbReference type="PROSITE" id="PS00729">
    <property type="entry name" value="AP_NUCLEASE_F2_1"/>
    <property type="match status" value="1"/>
</dbReference>
<dbReference type="InterPro" id="IPR036237">
    <property type="entry name" value="Xyl_isomerase-like_sf"/>
</dbReference>
<evidence type="ECO:0000313" key="12">
    <source>
        <dbReference type="Proteomes" id="UP000092482"/>
    </source>
</evidence>
<dbReference type="SUPFAM" id="SSF51658">
    <property type="entry name" value="Xylose isomerase-like"/>
    <property type="match status" value="1"/>
</dbReference>
<dbReference type="InterPro" id="IPR013022">
    <property type="entry name" value="Xyl_isomerase-like_TIM-brl"/>
</dbReference>
<evidence type="ECO:0000256" key="6">
    <source>
        <dbReference type="ARBA" id="ARBA00022833"/>
    </source>
</evidence>
<accession>A0A1B1NC42</accession>
<evidence type="ECO:0000313" key="11">
    <source>
        <dbReference type="EMBL" id="ANS78945.1"/>
    </source>
</evidence>
<dbReference type="Gene3D" id="3.20.20.150">
    <property type="entry name" value="Divalent-metal-dependent TIM barrel enzymes"/>
    <property type="match status" value="1"/>
</dbReference>
<keyword evidence="11" id="KW-0255">Endonuclease</keyword>
<keyword evidence="4" id="KW-0227">DNA damage</keyword>
<name>A0A1B1NC42_9MICO</name>
<protein>
    <submittedName>
        <fullName evidence="11">Endonuclease IV</fullName>
        <ecNumber evidence="11">3.1.21.2</ecNumber>
    </submittedName>
</protein>
<dbReference type="PROSITE" id="PS00731">
    <property type="entry name" value="AP_NUCLEASE_F2_3"/>
    <property type="match status" value="1"/>
</dbReference>
<dbReference type="CDD" id="cd00019">
    <property type="entry name" value="AP2Ec"/>
    <property type="match status" value="1"/>
</dbReference>
<dbReference type="EC" id="3.1.21.2" evidence="11"/>
<dbReference type="Pfam" id="PF01261">
    <property type="entry name" value="AP_endonuc_2"/>
    <property type="match status" value="1"/>
</dbReference>
<sequence>MRGRRPLADHHLVVDPHRPEAGPGDEARARAQRPAESGRQRDGRGVPLEVPEPSPDLLGRSGDEHVEPEGGHGTTVGLSVTVPTMERMSTPALGAHVEQTDPIAEAQARKASLVQFFLGDPQGYKGPEVRFEGGAQALRSAAQEAGVDLYVHAPYIINVATLNNRIRIPSRKLLQQHLDAATEIGAKGLIVHGGHVGADDDPEKGFDNWRKAIASLTIGDTPVLIENTAGGDNAMARHLDRIARVWEAISATQDAERVGFCLDTCHAWAGGIELGDVVDQVRAITGRIDLVHANDSRDAAGSGADRHANLGSGQLPADELADVVRAAGAPVVVETPGGAQEHVADLDWLREHL</sequence>
<evidence type="ECO:0000256" key="8">
    <source>
        <dbReference type="ARBA" id="ARBA00023277"/>
    </source>
</evidence>
<dbReference type="PATRIC" id="fig|1758689.4.peg.1593"/>
<reference evidence="11 12" key="1">
    <citation type="submission" date="2016-03" db="EMBL/GenBank/DDBJ databases">
        <title>Shallow-sea hydrothermal system.</title>
        <authorList>
            <person name="Tang K."/>
        </authorList>
    </citation>
    <scope>NUCLEOTIDE SEQUENCE [LARGE SCALE GENOMIC DNA]</scope>
    <source>
        <strain evidence="11 12">JLT9</strain>
    </source>
</reference>
<gene>
    <name evidence="11" type="ORF">SGUI_1549</name>
</gene>
<feature type="region of interest" description="Disordered" evidence="9">
    <location>
        <begin position="1"/>
        <end position="77"/>
    </location>
</feature>
<dbReference type="AlphaFoldDB" id="A0A1B1NC42"/>
<dbReference type="EMBL" id="CP014989">
    <property type="protein sequence ID" value="ANS78945.1"/>
    <property type="molecule type" value="Genomic_DNA"/>
</dbReference>
<dbReference type="NCBIfam" id="NF002198">
    <property type="entry name" value="PRK01060.1-3"/>
    <property type="match status" value="1"/>
</dbReference>
<feature type="compositionally biased region" description="Basic and acidic residues" evidence="9">
    <location>
        <begin position="61"/>
        <end position="70"/>
    </location>
</feature>
<feature type="domain" description="Xylose isomerase-like TIM barrel" evidence="10">
    <location>
        <begin position="106"/>
        <end position="351"/>
    </location>
</feature>
<keyword evidence="6" id="KW-0862">Zinc</keyword>